<keyword evidence="2" id="KW-1185">Reference proteome</keyword>
<comment type="caution">
    <text evidence="1">The sequence shown here is derived from an EMBL/GenBank/DDBJ whole genome shotgun (WGS) entry which is preliminary data.</text>
</comment>
<accession>L9XQV3</accession>
<sequence>MLAHSRNEATDEILNTLSHPLRRRLLFSLYERDSDSGELPLHRVSNLAFEEENVRVELYHMQLPKLEEKGYVCWDGDEDTITEGPEWNQIEPLLRLLYNHLNELPSQLRGTASLP</sequence>
<evidence type="ECO:0000313" key="1">
    <source>
        <dbReference type="EMBL" id="ELY64184.1"/>
    </source>
</evidence>
<dbReference type="AlphaFoldDB" id="L9XQV3"/>
<reference evidence="1 2" key="1">
    <citation type="journal article" date="2014" name="PLoS Genet.">
        <title>Phylogenetically driven sequencing of extremely halophilic archaea reveals strategies for static and dynamic osmo-response.</title>
        <authorList>
            <person name="Becker E.A."/>
            <person name="Seitzer P.M."/>
            <person name="Tritt A."/>
            <person name="Larsen D."/>
            <person name="Krusor M."/>
            <person name="Yao A.I."/>
            <person name="Wu D."/>
            <person name="Madern D."/>
            <person name="Eisen J.A."/>
            <person name="Darling A.E."/>
            <person name="Facciotti M.T."/>
        </authorList>
    </citation>
    <scope>NUCLEOTIDE SEQUENCE [LARGE SCALE GENOMIC DNA]</scope>
    <source>
        <strain evidence="1 2">DSM 18795</strain>
    </source>
</reference>
<evidence type="ECO:0000313" key="2">
    <source>
        <dbReference type="Proteomes" id="UP000011531"/>
    </source>
</evidence>
<organism evidence="1 2">
    <name type="scientific">Natronococcus jeotgali DSM 18795</name>
    <dbReference type="NCBI Taxonomy" id="1227498"/>
    <lineage>
        <taxon>Archaea</taxon>
        <taxon>Methanobacteriati</taxon>
        <taxon>Methanobacteriota</taxon>
        <taxon>Stenosarchaea group</taxon>
        <taxon>Halobacteria</taxon>
        <taxon>Halobacteriales</taxon>
        <taxon>Natrialbaceae</taxon>
        <taxon>Natronococcus</taxon>
    </lineage>
</organism>
<gene>
    <name evidence="1" type="ORF">C492_06672</name>
</gene>
<protein>
    <recommendedName>
        <fullName evidence="3">ArsR family transcriptional regulator</fullName>
    </recommendedName>
</protein>
<dbReference type="RefSeq" id="WP_008421608.1">
    <property type="nucleotide sequence ID" value="NZ_AOIA01000034.1"/>
</dbReference>
<dbReference type="EMBL" id="AOIA01000034">
    <property type="protein sequence ID" value="ELY64184.1"/>
    <property type="molecule type" value="Genomic_DNA"/>
</dbReference>
<evidence type="ECO:0008006" key="3">
    <source>
        <dbReference type="Google" id="ProtNLM"/>
    </source>
</evidence>
<proteinExistence type="predicted"/>
<dbReference type="Proteomes" id="UP000011531">
    <property type="component" value="Unassembled WGS sequence"/>
</dbReference>
<name>L9XQV3_9EURY</name>
<dbReference type="OrthoDB" id="247722at2157"/>